<accession>A0A0Q3U372</accession>
<organism evidence="2 3">
    <name type="scientific">Amazona aestiva</name>
    <name type="common">Blue-fronted Amazon parrot</name>
    <dbReference type="NCBI Taxonomy" id="12930"/>
    <lineage>
        <taxon>Eukaryota</taxon>
        <taxon>Metazoa</taxon>
        <taxon>Chordata</taxon>
        <taxon>Craniata</taxon>
        <taxon>Vertebrata</taxon>
        <taxon>Euteleostomi</taxon>
        <taxon>Archelosauria</taxon>
        <taxon>Archosauria</taxon>
        <taxon>Dinosauria</taxon>
        <taxon>Saurischia</taxon>
        <taxon>Theropoda</taxon>
        <taxon>Coelurosauria</taxon>
        <taxon>Aves</taxon>
        <taxon>Neognathae</taxon>
        <taxon>Neoaves</taxon>
        <taxon>Telluraves</taxon>
        <taxon>Australaves</taxon>
        <taxon>Psittaciformes</taxon>
        <taxon>Psittacidae</taxon>
        <taxon>Amazona</taxon>
    </lineage>
</organism>
<comment type="caution">
    <text evidence="2">The sequence shown here is derived from an EMBL/GenBank/DDBJ whole genome shotgun (WGS) entry which is preliminary data.</text>
</comment>
<dbReference type="AlphaFoldDB" id="A0A0Q3U372"/>
<reference evidence="2 3" key="1">
    <citation type="submission" date="2015-10" db="EMBL/GenBank/DDBJ databases">
        <authorList>
            <person name="Gilbert D.G."/>
        </authorList>
    </citation>
    <scope>NUCLEOTIDE SEQUENCE [LARGE SCALE GENOMIC DNA]</scope>
    <source>
        <strain evidence="2">FVVF132</strain>
    </source>
</reference>
<evidence type="ECO:0000313" key="3">
    <source>
        <dbReference type="Proteomes" id="UP000051836"/>
    </source>
</evidence>
<sequence length="70" mass="7676">MPSSVVEEDEGSTLSEDSWETVQIHESPDEETASLGSSVVEEDEGSTLSEDSWETVQIHESPDEETASLY</sequence>
<protein>
    <submittedName>
        <fullName evidence="2">Uncharacterized protein</fullName>
    </submittedName>
</protein>
<name>A0A0Q3U372_AMAAE</name>
<evidence type="ECO:0000256" key="1">
    <source>
        <dbReference type="SAM" id="MobiDB-lite"/>
    </source>
</evidence>
<keyword evidence="3" id="KW-1185">Reference proteome</keyword>
<gene>
    <name evidence="2" type="ORF">AAES_07985</name>
</gene>
<dbReference type="Proteomes" id="UP000051836">
    <property type="component" value="Unassembled WGS sequence"/>
</dbReference>
<feature type="compositionally biased region" description="Acidic residues" evidence="1">
    <location>
        <begin position="1"/>
        <end position="11"/>
    </location>
</feature>
<proteinExistence type="predicted"/>
<evidence type="ECO:0000313" key="2">
    <source>
        <dbReference type="EMBL" id="KQL60334.1"/>
    </source>
</evidence>
<feature type="region of interest" description="Disordered" evidence="1">
    <location>
        <begin position="1"/>
        <end position="70"/>
    </location>
</feature>
<dbReference type="EMBL" id="LMAW01000157">
    <property type="protein sequence ID" value="KQL60334.1"/>
    <property type="molecule type" value="Genomic_DNA"/>
</dbReference>